<keyword evidence="1" id="KW-0472">Membrane</keyword>
<reference evidence="4" key="1">
    <citation type="submission" date="2016-11" db="EMBL/GenBank/DDBJ databases">
        <authorList>
            <person name="Varghese N."/>
            <person name="Submissions S."/>
        </authorList>
    </citation>
    <scope>NUCLEOTIDE SEQUENCE [LARGE SCALE GENOMIC DNA]</scope>
    <source>
        <strain evidence="4">DSM 18095</strain>
    </source>
</reference>
<accession>A0A1M4SGY9</accession>
<dbReference type="EMBL" id="FQTY01000001">
    <property type="protein sequence ID" value="SHE31456.1"/>
    <property type="molecule type" value="Genomic_DNA"/>
</dbReference>
<keyword evidence="1" id="KW-1133">Transmembrane helix</keyword>
<evidence type="ECO:0000259" key="2">
    <source>
        <dbReference type="PROSITE" id="PS51782"/>
    </source>
</evidence>
<protein>
    <submittedName>
        <fullName evidence="3">LysM domain-containing protein</fullName>
    </submittedName>
</protein>
<sequence length="102" mass="12195">MKKRYKIINKKRFFLFITSVFAVISIIFFTVLLKNKAYSSVYQTSYTEVKVVEGDTLWNIALNYLPEKTDVRKMVYDIKEFNEMKDFYIYPGDRIKIPVISK</sequence>
<dbReference type="STRING" id="1123404.SAMN02745784_00316"/>
<dbReference type="CDD" id="cd00118">
    <property type="entry name" value="LysM"/>
    <property type="match status" value="1"/>
</dbReference>
<dbReference type="Gene3D" id="3.10.350.10">
    <property type="entry name" value="LysM domain"/>
    <property type="match status" value="1"/>
</dbReference>
<dbReference type="PROSITE" id="PS51782">
    <property type="entry name" value="LYSM"/>
    <property type="match status" value="1"/>
</dbReference>
<dbReference type="Pfam" id="PF01476">
    <property type="entry name" value="LysM"/>
    <property type="match status" value="1"/>
</dbReference>
<proteinExistence type="predicted"/>
<dbReference type="RefSeq" id="WP_072972226.1">
    <property type="nucleotide sequence ID" value="NZ_FQTY01000001.1"/>
</dbReference>
<name>A0A1M4SGY9_9FIRM</name>
<feature type="transmembrane region" description="Helical" evidence="1">
    <location>
        <begin position="12"/>
        <end position="33"/>
    </location>
</feature>
<keyword evidence="1" id="KW-0812">Transmembrane</keyword>
<evidence type="ECO:0000256" key="1">
    <source>
        <dbReference type="SAM" id="Phobius"/>
    </source>
</evidence>
<gene>
    <name evidence="3" type="ORF">SAMN02745784_00316</name>
</gene>
<dbReference type="InterPro" id="IPR018392">
    <property type="entry name" value="LysM"/>
</dbReference>
<dbReference type="GeneID" id="90995009"/>
<evidence type="ECO:0000313" key="4">
    <source>
        <dbReference type="Proteomes" id="UP000184114"/>
    </source>
</evidence>
<dbReference type="SUPFAM" id="SSF54106">
    <property type="entry name" value="LysM domain"/>
    <property type="match status" value="1"/>
</dbReference>
<dbReference type="Proteomes" id="UP000184114">
    <property type="component" value="Unassembled WGS sequence"/>
</dbReference>
<feature type="domain" description="LysM" evidence="2">
    <location>
        <begin position="47"/>
        <end position="97"/>
    </location>
</feature>
<keyword evidence="4" id="KW-1185">Reference proteome</keyword>
<evidence type="ECO:0000313" key="3">
    <source>
        <dbReference type="EMBL" id="SHE31456.1"/>
    </source>
</evidence>
<organism evidence="3 4">
    <name type="scientific">Tissierella praeacuta DSM 18095</name>
    <dbReference type="NCBI Taxonomy" id="1123404"/>
    <lineage>
        <taxon>Bacteria</taxon>
        <taxon>Bacillati</taxon>
        <taxon>Bacillota</taxon>
        <taxon>Tissierellia</taxon>
        <taxon>Tissierellales</taxon>
        <taxon>Tissierellaceae</taxon>
        <taxon>Tissierella</taxon>
    </lineage>
</organism>
<dbReference type="AlphaFoldDB" id="A0A1M4SGY9"/>
<dbReference type="SMART" id="SM00257">
    <property type="entry name" value="LysM"/>
    <property type="match status" value="1"/>
</dbReference>
<dbReference type="InterPro" id="IPR036779">
    <property type="entry name" value="LysM_dom_sf"/>
</dbReference>